<name>A0A1F4UJJ9_UNCKA</name>
<gene>
    <name evidence="2" type="ORF">A2V54_03390</name>
</gene>
<protein>
    <submittedName>
        <fullName evidence="2">Uncharacterized protein</fullName>
    </submittedName>
</protein>
<accession>A0A1F4UJJ9</accession>
<dbReference type="AlphaFoldDB" id="A0A1F4UJJ9"/>
<keyword evidence="1" id="KW-0472">Membrane</keyword>
<reference evidence="2 3" key="1">
    <citation type="journal article" date="2016" name="Nat. Commun.">
        <title>Thousands of microbial genomes shed light on interconnected biogeochemical processes in an aquifer system.</title>
        <authorList>
            <person name="Anantharaman K."/>
            <person name="Brown C.T."/>
            <person name="Hug L.A."/>
            <person name="Sharon I."/>
            <person name="Castelle C.J."/>
            <person name="Probst A.J."/>
            <person name="Thomas B.C."/>
            <person name="Singh A."/>
            <person name="Wilkins M.J."/>
            <person name="Karaoz U."/>
            <person name="Brodie E.L."/>
            <person name="Williams K.H."/>
            <person name="Hubbard S.S."/>
            <person name="Banfield J.F."/>
        </authorList>
    </citation>
    <scope>NUCLEOTIDE SEQUENCE [LARGE SCALE GENOMIC DNA]</scope>
</reference>
<organism evidence="2 3">
    <name type="scientific">candidate division WWE3 bacterium RBG_19FT_COMBO_53_11</name>
    <dbReference type="NCBI Taxonomy" id="1802613"/>
    <lineage>
        <taxon>Bacteria</taxon>
        <taxon>Katanobacteria</taxon>
    </lineage>
</organism>
<evidence type="ECO:0000256" key="1">
    <source>
        <dbReference type="SAM" id="Phobius"/>
    </source>
</evidence>
<sequence>MEIAHSAQSTQRLGQSTVPMGRWNREQSNAGWQGEKDVVNVWLVLFGLAVVMLVFSLREFSRLRKERDGLLERMRYARYSVIPLLESALYRSIRDWKKKHPREKKFVLGYGVGMLGLGSSRDADLFFRAFYHLKPIPAEERKFDAYVAKLGTKFGVYFIKL</sequence>
<feature type="transmembrane region" description="Helical" evidence="1">
    <location>
        <begin position="39"/>
        <end position="57"/>
    </location>
</feature>
<comment type="caution">
    <text evidence="2">The sequence shown here is derived from an EMBL/GenBank/DDBJ whole genome shotgun (WGS) entry which is preliminary data.</text>
</comment>
<dbReference type="EMBL" id="MEUW01000021">
    <property type="protein sequence ID" value="OGC44393.1"/>
    <property type="molecule type" value="Genomic_DNA"/>
</dbReference>
<keyword evidence="1" id="KW-1133">Transmembrane helix</keyword>
<keyword evidence="1" id="KW-0812">Transmembrane</keyword>
<dbReference type="Proteomes" id="UP000176583">
    <property type="component" value="Unassembled WGS sequence"/>
</dbReference>
<evidence type="ECO:0000313" key="3">
    <source>
        <dbReference type="Proteomes" id="UP000176583"/>
    </source>
</evidence>
<dbReference type="STRING" id="1802613.A2V54_03390"/>
<evidence type="ECO:0000313" key="2">
    <source>
        <dbReference type="EMBL" id="OGC44393.1"/>
    </source>
</evidence>
<proteinExistence type="predicted"/>